<evidence type="ECO:0000256" key="2">
    <source>
        <dbReference type="ARBA" id="ARBA00038825"/>
    </source>
</evidence>
<proteinExistence type="predicted"/>
<keyword evidence="6" id="KW-1185">Reference proteome</keyword>
<protein>
    <recommendedName>
        <fullName evidence="3">Pyridine nucleotide-disulfide oxidoreductase domain-containing protein 2</fullName>
    </recommendedName>
</protein>
<dbReference type="AlphaFoldDB" id="A0A916SWV4"/>
<dbReference type="InterPro" id="IPR036188">
    <property type="entry name" value="FAD/NAD-bd_sf"/>
</dbReference>
<reference evidence="5" key="1">
    <citation type="journal article" date="2014" name="Int. J. Syst. Evol. Microbiol.">
        <title>Complete genome sequence of Corynebacterium casei LMG S-19264T (=DSM 44701T), isolated from a smear-ripened cheese.</title>
        <authorList>
            <consortium name="US DOE Joint Genome Institute (JGI-PGF)"/>
            <person name="Walter F."/>
            <person name="Albersmeier A."/>
            <person name="Kalinowski J."/>
            <person name="Ruckert C."/>
        </authorList>
    </citation>
    <scope>NUCLEOTIDE SEQUENCE</scope>
    <source>
        <strain evidence="5">CGMCC 1.12827</strain>
    </source>
</reference>
<dbReference type="SUPFAM" id="SSF51905">
    <property type="entry name" value="FAD/NAD(P)-binding domain"/>
    <property type="match status" value="1"/>
</dbReference>
<accession>A0A916SWV4</accession>
<sequence length="534" mass="56633">MSRDSDVVVIGSGINSLVAAAELALAGRSVTLIERNRTLGGFIDSGPRTVTGFVHDTYSSWHPLFVSSAAYGALGEELSARGLRYRNTDEALTAGVNSHGCAAIAYRDPERTVAGFDQTSDADAYRTMLTELHVHGPAVFGALGTELDRRGLAALAVSTIRSQRSATEDLVREALSSGRSFLQSRFSGSETDRLWSPWLLHAGLTPDSATGGVMLPVMAGTMHQFGLPVVEGGARNFVNAFHRILADHGTQMVLGDAATEIVIADGRAVAVRTANEEYRAGLGVVASVTPQALYTQLLAPGTVDERTRAAARSYRFGRGAMQIHLALDTPVPWDDARLGAVPLIHLTAGAASIAVACAEASAGLLPRRPTVVIGQQCVLDPSRAPAGKATLWIQLQEVPYTPVGDAAAQIDTSDGWTEQVRTAYADRVIAQIAELATGFERTILGRDIIAPTDLEAHNHNAVGGDPYCGSAEIDQNLRWRPITSHGRHRTDIDGLWHIGAATHPGPGLGGGSGHLVARQIISGGSRRRLRRLLP</sequence>
<evidence type="ECO:0000256" key="3">
    <source>
        <dbReference type="ARBA" id="ARBA00040298"/>
    </source>
</evidence>
<organism evidence="5 6">
    <name type="scientific">Gordonia jinhuaensis</name>
    <dbReference type="NCBI Taxonomy" id="1517702"/>
    <lineage>
        <taxon>Bacteria</taxon>
        <taxon>Bacillati</taxon>
        <taxon>Actinomycetota</taxon>
        <taxon>Actinomycetes</taxon>
        <taxon>Mycobacteriales</taxon>
        <taxon>Gordoniaceae</taxon>
        <taxon>Gordonia</taxon>
    </lineage>
</organism>
<reference evidence="5" key="2">
    <citation type="submission" date="2020-09" db="EMBL/GenBank/DDBJ databases">
        <authorList>
            <person name="Sun Q."/>
            <person name="Zhou Y."/>
        </authorList>
    </citation>
    <scope>NUCLEOTIDE SEQUENCE</scope>
    <source>
        <strain evidence="5">CGMCC 1.12827</strain>
    </source>
</reference>
<comment type="caution">
    <text evidence="5">The sequence shown here is derived from an EMBL/GenBank/DDBJ whole genome shotgun (WGS) entry which is preliminary data.</text>
</comment>
<evidence type="ECO:0000259" key="4">
    <source>
        <dbReference type="Pfam" id="PF01593"/>
    </source>
</evidence>
<dbReference type="Proteomes" id="UP000621454">
    <property type="component" value="Unassembled WGS sequence"/>
</dbReference>
<gene>
    <name evidence="5" type="ORF">GCM10011489_05850</name>
</gene>
<name>A0A916SWV4_9ACTN</name>
<dbReference type="Gene3D" id="3.50.50.60">
    <property type="entry name" value="FAD/NAD(P)-binding domain"/>
    <property type="match status" value="2"/>
</dbReference>
<evidence type="ECO:0000313" key="6">
    <source>
        <dbReference type="Proteomes" id="UP000621454"/>
    </source>
</evidence>
<feature type="domain" description="Amine oxidase" evidence="4">
    <location>
        <begin position="17"/>
        <end position="421"/>
    </location>
</feature>
<dbReference type="EMBL" id="BMGC01000003">
    <property type="protein sequence ID" value="GGB20575.1"/>
    <property type="molecule type" value="Genomic_DNA"/>
</dbReference>
<evidence type="ECO:0000256" key="1">
    <source>
        <dbReference type="ARBA" id="ARBA00037217"/>
    </source>
</evidence>
<dbReference type="PANTHER" id="PTHR10668:SF105">
    <property type="entry name" value="DEHYDROGENASE-RELATED"/>
    <property type="match status" value="1"/>
</dbReference>
<dbReference type="PANTHER" id="PTHR10668">
    <property type="entry name" value="PHYTOENE DEHYDROGENASE"/>
    <property type="match status" value="1"/>
</dbReference>
<comment type="function">
    <text evidence="1">Probable oxidoreductase that may play a role as regulator of mitochondrial function.</text>
</comment>
<dbReference type="InterPro" id="IPR002937">
    <property type="entry name" value="Amino_oxidase"/>
</dbReference>
<evidence type="ECO:0000313" key="5">
    <source>
        <dbReference type="EMBL" id="GGB20575.1"/>
    </source>
</evidence>
<comment type="subunit">
    <text evidence="2">Interacts with COX5B; this interaction may contribute to localize PYROXD2 to the inner face of the inner mitochondrial membrane.</text>
</comment>
<dbReference type="GO" id="GO:0016491">
    <property type="term" value="F:oxidoreductase activity"/>
    <property type="evidence" value="ECO:0007669"/>
    <property type="project" value="InterPro"/>
</dbReference>
<dbReference type="RefSeq" id="WP_188585092.1">
    <property type="nucleotide sequence ID" value="NZ_BMGC01000003.1"/>
</dbReference>
<dbReference type="Pfam" id="PF01593">
    <property type="entry name" value="Amino_oxidase"/>
    <property type="match status" value="1"/>
</dbReference>